<dbReference type="AlphaFoldDB" id="A0A1F4US18"/>
<feature type="transmembrane region" description="Helical" evidence="7">
    <location>
        <begin position="158"/>
        <end position="174"/>
    </location>
</feature>
<feature type="transmembrane region" description="Helical" evidence="7">
    <location>
        <begin position="68"/>
        <end position="90"/>
    </location>
</feature>
<name>A0A1F4US18_UNCKA</name>
<evidence type="ECO:0000256" key="5">
    <source>
        <dbReference type="ARBA" id="ARBA00022989"/>
    </source>
</evidence>
<dbReference type="GO" id="GO:0008961">
    <property type="term" value="F:phosphatidylglycerol-prolipoprotein diacylglyceryl transferase activity"/>
    <property type="evidence" value="ECO:0007669"/>
    <property type="project" value="InterPro"/>
</dbReference>
<sequence length="214" mass="24245">MYGLLIASGILVAILFSEKLTRARGLDSELFWRAVFWTIVFGVAGARLYHVIDLWEVYGADLWLIPQVWRGGLGIFGALIAGVIFLAFFLKKHKQNVWVWLDVFSLPVPFAQAVGRLGNYFNHELMPYAIYEAVADLILFFVLFIFNSTFNRKFGNGSIFLAYIIGYSLIRLILEPFRTDAWTIAGLNIAQFISILLILATIGTLIKRRKSTNA</sequence>
<dbReference type="GO" id="GO:0005886">
    <property type="term" value="C:plasma membrane"/>
    <property type="evidence" value="ECO:0007669"/>
    <property type="project" value="InterPro"/>
</dbReference>
<feature type="transmembrane region" description="Helical" evidence="7">
    <location>
        <begin position="126"/>
        <end position="146"/>
    </location>
</feature>
<evidence type="ECO:0000313" key="8">
    <source>
        <dbReference type="EMBL" id="OGC47771.1"/>
    </source>
</evidence>
<dbReference type="Proteomes" id="UP000176608">
    <property type="component" value="Unassembled WGS sequence"/>
</dbReference>
<accession>A0A1F4US18</accession>
<dbReference type="Pfam" id="PF01790">
    <property type="entry name" value="LGT"/>
    <property type="match status" value="1"/>
</dbReference>
<dbReference type="PANTHER" id="PTHR30589:SF0">
    <property type="entry name" value="PHOSPHATIDYLGLYCEROL--PROLIPOPROTEIN DIACYLGLYCERYL TRANSFERASE"/>
    <property type="match status" value="1"/>
</dbReference>
<keyword evidence="6 7" id="KW-0472">Membrane</keyword>
<evidence type="ECO:0000256" key="6">
    <source>
        <dbReference type="ARBA" id="ARBA00023136"/>
    </source>
</evidence>
<dbReference type="PANTHER" id="PTHR30589">
    <property type="entry name" value="PROLIPOPROTEIN DIACYLGLYCERYL TRANSFERASE"/>
    <property type="match status" value="1"/>
</dbReference>
<evidence type="ECO:0000256" key="2">
    <source>
        <dbReference type="ARBA" id="ARBA00022475"/>
    </source>
</evidence>
<evidence type="ECO:0000256" key="7">
    <source>
        <dbReference type="SAM" id="Phobius"/>
    </source>
</evidence>
<keyword evidence="5 7" id="KW-1133">Transmembrane helix</keyword>
<dbReference type="GO" id="GO:0042158">
    <property type="term" value="P:lipoprotein biosynthetic process"/>
    <property type="evidence" value="ECO:0007669"/>
    <property type="project" value="InterPro"/>
</dbReference>
<feature type="transmembrane region" description="Helical" evidence="7">
    <location>
        <begin position="186"/>
        <end position="206"/>
    </location>
</feature>
<evidence type="ECO:0000313" key="9">
    <source>
        <dbReference type="Proteomes" id="UP000176608"/>
    </source>
</evidence>
<evidence type="ECO:0008006" key="10">
    <source>
        <dbReference type="Google" id="ProtNLM"/>
    </source>
</evidence>
<feature type="transmembrane region" description="Helical" evidence="7">
    <location>
        <begin position="97"/>
        <end position="114"/>
    </location>
</feature>
<dbReference type="EMBL" id="MEVA01000004">
    <property type="protein sequence ID" value="OGC47771.1"/>
    <property type="molecule type" value="Genomic_DNA"/>
</dbReference>
<keyword evidence="4 7" id="KW-0812">Transmembrane</keyword>
<proteinExistence type="inferred from homology"/>
<evidence type="ECO:0000256" key="1">
    <source>
        <dbReference type="ARBA" id="ARBA00007150"/>
    </source>
</evidence>
<organism evidence="8 9">
    <name type="scientific">candidate division WWE3 bacterium RIFCSPHIGHO2_01_FULL_42_13</name>
    <dbReference type="NCBI Taxonomy" id="1802617"/>
    <lineage>
        <taxon>Bacteria</taxon>
        <taxon>Katanobacteria</taxon>
    </lineage>
</organism>
<evidence type="ECO:0000256" key="4">
    <source>
        <dbReference type="ARBA" id="ARBA00022692"/>
    </source>
</evidence>
<comment type="similarity">
    <text evidence="1">Belongs to the Lgt family.</text>
</comment>
<keyword evidence="3" id="KW-0808">Transferase</keyword>
<gene>
    <name evidence="8" type="ORF">A2886_00515</name>
</gene>
<evidence type="ECO:0000256" key="3">
    <source>
        <dbReference type="ARBA" id="ARBA00022679"/>
    </source>
</evidence>
<protein>
    <recommendedName>
        <fullName evidence="10">Phosphatidylglycerol--prolipoprotein diacylglyceryl transferase</fullName>
    </recommendedName>
</protein>
<dbReference type="InterPro" id="IPR001640">
    <property type="entry name" value="Lgt"/>
</dbReference>
<reference evidence="8 9" key="1">
    <citation type="journal article" date="2016" name="Nat. Commun.">
        <title>Thousands of microbial genomes shed light on interconnected biogeochemical processes in an aquifer system.</title>
        <authorList>
            <person name="Anantharaman K."/>
            <person name="Brown C.T."/>
            <person name="Hug L.A."/>
            <person name="Sharon I."/>
            <person name="Castelle C.J."/>
            <person name="Probst A.J."/>
            <person name="Thomas B.C."/>
            <person name="Singh A."/>
            <person name="Wilkins M.J."/>
            <person name="Karaoz U."/>
            <person name="Brodie E.L."/>
            <person name="Williams K.H."/>
            <person name="Hubbard S.S."/>
            <person name="Banfield J.F."/>
        </authorList>
    </citation>
    <scope>NUCLEOTIDE SEQUENCE [LARGE SCALE GENOMIC DNA]</scope>
</reference>
<comment type="caution">
    <text evidence="8">The sequence shown here is derived from an EMBL/GenBank/DDBJ whole genome shotgun (WGS) entry which is preliminary data.</text>
</comment>
<keyword evidence="2" id="KW-1003">Cell membrane</keyword>
<dbReference type="STRING" id="1802617.A2886_00515"/>